<sequence>MTERLRENRPLTAIFKSARPSHNTNPEYLFSWPLSHAFFVEELGENEREVIEEEPMTPEIWGGRQFNSRTNAWRKQKFCAIAAAVRTEVNDMSDIKISVL</sequence>
<proteinExistence type="predicted"/>
<accession>A0A0M3JDW1</accession>
<organism evidence="3">
    <name type="scientific">Anisakis simplex</name>
    <name type="common">Herring worm</name>
    <dbReference type="NCBI Taxonomy" id="6269"/>
    <lineage>
        <taxon>Eukaryota</taxon>
        <taxon>Metazoa</taxon>
        <taxon>Ecdysozoa</taxon>
        <taxon>Nematoda</taxon>
        <taxon>Chromadorea</taxon>
        <taxon>Rhabditida</taxon>
        <taxon>Spirurina</taxon>
        <taxon>Ascaridomorpha</taxon>
        <taxon>Ascaridoidea</taxon>
        <taxon>Anisakidae</taxon>
        <taxon>Anisakis</taxon>
        <taxon>Anisakis simplex complex</taxon>
    </lineage>
</organism>
<evidence type="ECO:0000313" key="1">
    <source>
        <dbReference type="EMBL" id="VDK25789.1"/>
    </source>
</evidence>
<protein>
    <submittedName>
        <fullName evidence="1 3">Uncharacterized protein</fullName>
    </submittedName>
</protein>
<dbReference type="AlphaFoldDB" id="A0A0M3JDW1"/>
<dbReference type="Proteomes" id="UP000267096">
    <property type="component" value="Unassembled WGS sequence"/>
</dbReference>
<reference evidence="1 2" key="2">
    <citation type="submission" date="2018-11" db="EMBL/GenBank/DDBJ databases">
        <authorList>
            <consortium name="Pathogen Informatics"/>
        </authorList>
    </citation>
    <scope>NUCLEOTIDE SEQUENCE [LARGE SCALE GENOMIC DNA]</scope>
</reference>
<reference evidence="3" key="1">
    <citation type="submission" date="2017-02" db="UniProtKB">
        <authorList>
            <consortium name="WormBaseParasite"/>
        </authorList>
    </citation>
    <scope>IDENTIFICATION</scope>
</reference>
<evidence type="ECO:0000313" key="3">
    <source>
        <dbReference type="WBParaSite" id="ASIM_0000580201-mRNA-1"/>
    </source>
</evidence>
<gene>
    <name evidence="1" type="ORF">ASIM_LOCUS5595</name>
</gene>
<keyword evidence="2" id="KW-1185">Reference proteome</keyword>
<name>A0A0M3JDW1_ANISI</name>
<evidence type="ECO:0000313" key="2">
    <source>
        <dbReference type="Proteomes" id="UP000267096"/>
    </source>
</evidence>
<dbReference type="WBParaSite" id="ASIM_0000580201-mRNA-1">
    <property type="protein sequence ID" value="ASIM_0000580201-mRNA-1"/>
    <property type="gene ID" value="ASIM_0000580201"/>
</dbReference>
<dbReference type="EMBL" id="UYRR01011159">
    <property type="protein sequence ID" value="VDK25789.1"/>
    <property type="molecule type" value="Genomic_DNA"/>
</dbReference>